<feature type="region of interest" description="Disordered" evidence="1">
    <location>
        <begin position="166"/>
        <end position="199"/>
    </location>
</feature>
<accession>A0A1I2YTG0</accession>
<proteinExistence type="predicted"/>
<sequence>MTRQEREERIRGWLSGRIPQEWFEIVELTTDREEITVVGTLPAPRHDGDVSPAERAAAELGRIKEFRERTRDDRIRIARELEHATGQKVAWGALCGETRESFTTLSVPVMTRLRQSERRVLDTLVESGVARTRSEALAWCVKLVGKHAESWLGELRTAMAHVERVRAEGPDATAADDPLAVEDPHENPPETKPGDEPKS</sequence>
<evidence type="ECO:0000313" key="5">
    <source>
        <dbReference type="Proteomes" id="UP000533017"/>
    </source>
</evidence>
<dbReference type="STRING" id="504797.SAMN05421678_1154"/>
<evidence type="ECO:0000313" key="2">
    <source>
        <dbReference type="EMBL" id="NYH81685.1"/>
    </source>
</evidence>
<gene>
    <name evidence="2" type="ORF">FHR37_000536</name>
    <name evidence="3" type="ORF">SAMN05421678_1154</name>
</gene>
<dbReference type="EMBL" id="JACBZA010000001">
    <property type="protein sequence ID" value="NYH81685.1"/>
    <property type="molecule type" value="Genomic_DNA"/>
</dbReference>
<keyword evidence="5" id="KW-1185">Reference proteome</keyword>
<dbReference type="Proteomes" id="UP000533017">
    <property type="component" value="Unassembled WGS sequence"/>
</dbReference>
<dbReference type="RefSeq" id="WP_092886738.1">
    <property type="nucleotide sequence ID" value="NZ_FOOI01000015.1"/>
</dbReference>
<reference evidence="2 5" key="2">
    <citation type="submission" date="2020-07" db="EMBL/GenBank/DDBJ databases">
        <title>Sequencing the genomes of 1000 actinobacteria strains.</title>
        <authorList>
            <person name="Klenk H.-P."/>
        </authorList>
    </citation>
    <scope>NUCLEOTIDE SEQUENCE [LARGE SCALE GENOMIC DNA]</scope>
    <source>
        <strain evidence="2 5">DSM 45117</strain>
    </source>
</reference>
<name>A0A1I2YTG0_9ACTN</name>
<dbReference type="Proteomes" id="UP000199052">
    <property type="component" value="Unassembled WGS sequence"/>
</dbReference>
<evidence type="ECO:0000256" key="1">
    <source>
        <dbReference type="SAM" id="MobiDB-lite"/>
    </source>
</evidence>
<dbReference type="AlphaFoldDB" id="A0A1I2YTG0"/>
<dbReference type="EMBL" id="FOOI01000015">
    <property type="protein sequence ID" value="SFH28922.1"/>
    <property type="molecule type" value="Genomic_DNA"/>
</dbReference>
<protein>
    <submittedName>
        <fullName evidence="3">Uncharacterized protein</fullName>
    </submittedName>
</protein>
<dbReference type="OrthoDB" id="3290566at2"/>
<organism evidence="3 4">
    <name type="scientific">Actinopolymorpha cephalotaxi</name>
    <dbReference type="NCBI Taxonomy" id="504797"/>
    <lineage>
        <taxon>Bacteria</taxon>
        <taxon>Bacillati</taxon>
        <taxon>Actinomycetota</taxon>
        <taxon>Actinomycetes</taxon>
        <taxon>Propionibacteriales</taxon>
        <taxon>Actinopolymorphaceae</taxon>
        <taxon>Actinopolymorpha</taxon>
    </lineage>
</organism>
<evidence type="ECO:0000313" key="3">
    <source>
        <dbReference type="EMBL" id="SFH28922.1"/>
    </source>
</evidence>
<evidence type="ECO:0000313" key="4">
    <source>
        <dbReference type="Proteomes" id="UP000199052"/>
    </source>
</evidence>
<reference evidence="3 4" key="1">
    <citation type="submission" date="2016-10" db="EMBL/GenBank/DDBJ databases">
        <authorList>
            <person name="de Groot N.N."/>
        </authorList>
    </citation>
    <scope>NUCLEOTIDE SEQUENCE [LARGE SCALE GENOMIC DNA]</scope>
    <source>
        <strain evidence="3 4">CPCC 202808</strain>
    </source>
</reference>
<feature type="compositionally biased region" description="Basic and acidic residues" evidence="1">
    <location>
        <begin position="182"/>
        <end position="199"/>
    </location>
</feature>